<sequence>MYRLKNNKMKPRATIDRFEGEKAILILEDGQKLVVAKESLAPNAKEGDMVDFNFSLNEKARSKKRIKIKKIIKQIFKKQKC</sequence>
<name>A0A1G1XMS7_9BACT</name>
<evidence type="ECO:0008006" key="3">
    <source>
        <dbReference type="Google" id="ProtNLM"/>
    </source>
</evidence>
<dbReference type="InterPro" id="IPR021377">
    <property type="entry name" value="DUF3006"/>
</dbReference>
<dbReference type="EMBL" id="MHIA01000030">
    <property type="protein sequence ID" value="OGY41339.1"/>
    <property type="molecule type" value="Genomic_DNA"/>
</dbReference>
<comment type="caution">
    <text evidence="1">The sequence shown here is derived from an EMBL/GenBank/DDBJ whole genome shotgun (WGS) entry which is preliminary data.</text>
</comment>
<evidence type="ECO:0000313" key="1">
    <source>
        <dbReference type="EMBL" id="OGY41339.1"/>
    </source>
</evidence>
<dbReference type="Proteomes" id="UP000176260">
    <property type="component" value="Unassembled WGS sequence"/>
</dbReference>
<evidence type="ECO:0000313" key="2">
    <source>
        <dbReference type="Proteomes" id="UP000176260"/>
    </source>
</evidence>
<dbReference type="Gene3D" id="6.20.120.50">
    <property type="match status" value="1"/>
</dbReference>
<reference evidence="1 2" key="1">
    <citation type="journal article" date="2016" name="Nat. Commun.">
        <title>Thousands of microbial genomes shed light on interconnected biogeochemical processes in an aquifer system.</title>
        <authorList>
            <person name="Anantharaman K."/>
            <person name="Brown C.T."/>
            <person name="Hug L.A."/>
            <person name="Sharon I."/>
            <person name="Castelle C.J."/>
            <person name="Probst A.J."/>
            <person name="Thomas B.C."/>
            <person name="Singh A."/>
            <person name="Wilkins M.J."/>
            <person name="Karaoz U."/>
            <person name="Brodie E.L."/>
            <person name="Williams K.H."/>
            <person name="Hubbard S.S."/>
            <person name="Banfield J.F."/>
        </authorList>
    </citation>
    <scope>NUCLEOTIDE SEQUENCE [LARGE SCALE GENOMIC DNA]</scope>
</reference>
<proteinExistence type="predicted"/>
<gene>
    <name evidence="1" type="ORF">A2Y67_01200</name>
</gene>
<protein>
    <recommendedName>
        <fullName evidence="3">DUF3006 domain-containing protein</fullName>
    </recommendedName>
</protein>
<organism evidence="1 2">
    <name type="scientific">Candidatus Buchananbacteria bacterium RBG_13_39_9</name>
    <dbReference type="NCBI Taxonomy" id="1797531"/>
    <lineage>
        <taxon>Bacteria</taxon>
        <taxon>Candidatus Buchananiibacteriota</taxon>
    </lineage>
</organism>
<dbReference type="Pfam" id="PF11213">
    <property type="entry name" value="DUF3006"/>
    <property type="match status" value="1"/>
</dbReference>
<accession>A0A1G1XMS7</accession>
<dbReference type="AlphaFoldDB" id="A0A1G1XMS7"/>